<reference evidence="6 7" key="1">
    <citation type="submission" date="2011-01" db="EMBL/GenBank/DDBJ databases">
        <authorList>
            <person name="Muzny D."/>
            <person name="Qin X."/>
            <person name="Deng J."/>
            <person name="Jiang H."/>
            <person name="Liu Y."/>
            <person name="Qu J."/>
            <person name="Song X.-Z."/>
            <person name="Zhang L."/>
            <person name="Thornton R."/>
            <person name="Coyle M."/>
            <person name="Francisco L."/>
            <person name="Jackson L."/>
            <person name="Javaid M."/>
            <person name="Korchina V."/>
            <person name="Kovar C."/>
            <person name="Mata R."/>
            <person name="Mathew T."/>
            <person name="Ngo R."/>
            <person name="Nguyen L."/>
            <person name="Nguyen N."/>
            <person name="Okwuonu G."/>
            <person name="Ongeri F."/>
            <person name="Pham C."/>
            <person name="Simmons D."/>
            <person name="Wilczek-Boney K."/>
            <person name="Hale W."/>
            <person name="Jakkamsetti A."/>
            <person name="Pham P."/>
            <person name="Ruth R."/>
            <person name="San Lucas F."/>
            <person name="Warren J."/>
            <person name="Zhang J."/>
            <person name="Zhao Z."/>
            <person name="Zhou C."/>
            <person name="Zhu D."/>
            <person name="Lee S."/>
            <person name="Bess C."/>
            <person name="Blankenburg K."/>
            <person name="Forbes L."/>
            <person name="Fu Q."/>
            <person name="Gubbala S."/>
            <person name="Hirani K."/>
            <person name="Jayaseelan J.C."/>
            <person name="Lara F."/>
            <person name="Munidasa M."/>
            <person name="Palculict T."/>
            <person name="Patil S."/>
            <person name="Pu L.-L."/>
            <person name="Saada N."/>
            <person name="Tang L."/>
            <person name="Weissenberger G."/>
            <person name="Zhu Y."/>
            <person name="Hemphill L."/>
            <person name="Shang Y."/>
            <person name="Youmans B."/>
            <person name="Ayvaz T."/>
            <person name="Ross M."/>
            <person name="Santibanez J."/>
            <person name="Aqrawi P."/>
            <person name="Gross S."/>
            <person name="Joshi V."/>
            <person name="Fowler G."/>
            <person name="Nazareth L."/>
            <person name="Reid J."/>
            <person name="Worley K."/>
            <person name="Petrosino J."/>
            <person name="Highlander S."/>
            <person name="Gibbs R."/>
        </authorList>
    </citation>
    <scope>NUCLEOTIDE SEQUENCE [LARGE SCALE GENOMIC DNA]</scope>
    <source>
        <strain evidence="6 7">ATCC 12755</strain>
    </source>
</reference>
<dbReference type="Proteomes" id="UP000004835">
    <property type="component" value="Unassembled WGS sequence"/>
</dbReference>
<dbReference type="SMART" id="SM00382">
    <property type="entry name" value="AAA"/>
    <property type="match status" value="1"/>
</dbReference>
<dbReference type="AlphaFoldDB" id="F0EGB4"/>
<organism evidence="6 7">
    <name type="scientific">Enterococcus casseliflavus ATCC 12755</name>
    <dbReference type="NCBI Taxonomy" id="888066"/>
    <lineage>
        <taxon>Bacteria</taxon>
        <taxon>Bacillati</taxon>
        <taxon>Bacillota</taxon>
        <taxon>Bacilli</taxon>
        <taxon>Lactobacillales</taxon>
        <taxon>Enterococcaceae</taxon>
        <taxon>Enterococcus</taxon>
    </lineage>
</organism>
<keyword evidence="3" id="KW-0547">Nucleotide-binding</keyword>
<dbReference type="Gene3D" id="3.40.50.300">
    <property type="entry name" value="P-loop containing nucleotide triphosphate hydrolases"/>
    <property type="match status" value="1"/>
</dbReference>
<evidence type="ECO:0000313" key="7">
    <source>
        <dbReference type="Proteomes" id="UP000004835"/>
    </source>
</evidence>
<dbReference type="HOGENOM" id="CLU_000604_1_2_9"/>
<comment type="caution">
    <text evidence="6">The sequence shown here is derived from an EMBL/GenBank/DDBJ whole genome shotgun (WGS) entry which is preliminary data.</text>
</comment>
<evidence type="ECO:0000259" key="5">
    <source>
        <dbReference type="PROSITE" id="PS50893"/>
    </source>
</evidence>
<evidence type="ECO:0000256" key="1">
    <source>
        <dbReference type="ARBA" id="ARBA00005417"/>
    </source>
</evidence>
<sequence>MSTEASKEEVKMENVLKIKGLNKRYGKQQALHDVDLTIAKGDIYGLVGRNGAGKTTLLKAIVQLIQPTSGSLQLFDVEGGKAYTQMLKRVGNVIETPVAYDQLTAEQNLNYYCKISGVVEPEAVSKALAFVGLTNVGHKKYRDFSLGMKQKLGLAIALLNQPDFLILDEPINGLDPVAIVEFRELLLRLNQERGMTILISSHILEELYLVATRFGVISEGRLIKEMTKHEFDLMAKRFIQLEVDDVATASRLLESQLISEYKVVSDHKIHIYQENVLIRDLVRQLVYEGIAIDRISFEGENLESYFKELVTSEGGN</sequence>
<dbReference type="SUPFAM" id="SSF52540">
    <property type="entry name" value="P-loop containing nucleoside triphosphate hydrolases"/>
    <property type="match status" value="1"/>
</dbReference>
<dbReference type="InterPro" id="IPR027417">
    <property type="entry name" value="P-loop_NTPase"/>
</dbReference>
<feature type="domain" description="ABC transporter" evidence="5">
    <location>
        <begin position="10"/>
        <end position="244"/>
    </location>
</feature>
<dbReference type="PROSITE" id="PS00211">
    <property type="entry name" value="ABC_TRANSPORTER_1"/>
    <property type="match status" value="1"/>
</dbReference>
<evidence type="ECO:0000256" key="4">
    <source>
        <dbReference type="ARBA" id="ARBA00022840"/>
    </source>
</evidence>
<gene>
    <name evidence="6" type="ORF">HMPREF9087_0211</name>
</gene>
<protein>
    <submittedName>
        <fullName evidence="6">ABC transporter, ATP-binding protein</fullName>
    </submittedName>
</protein>
<dbReference type="InterPro" id="IPR003593">
    <property type="entry name" value="AAA+_ATPase"/>
</dbReference>
<evidence type="ECO:0000256" key="2">
    <source>
        <dbReference type="ARBA" id="ARBA00022448"/>
    </source>
</evidence>
<dbReference type="Pfam" id="PF00005">
    <property type="entry name" value="ABC_tran"/>
    <property type="match status" value="1"/>
</dbReference>
<dbReference type="InterPro" id="IPR017871">
    <property type="entry name" value="ABC_transporter-like_CS"/>
</dbReference>
<dbReference type="GO" id="GO:0005524">
    <property type="term" value="F:ATP binding"/>
    <property type="evidence" value="ECO:0007669"/>
    <property type="project" value="UniProtKB-KW"/>
</dbReference>
<dbReference type="InterPro" id="IPR003439">
    <property type="entry name" value="ABC_transporter-like_ATP-bd"/>
</dbReference>
<dbReference type="EMBL" id="AEWT01000002">
    <property type="protein sequence ID" value="EGC70834.1"/>
    <property type="molecule type" value="Genomic_DNA"/>
</dbReference>
<evidence type="ECO:0000256" key="3">
    <source>
        <dbReference type="ARBA" id="ARBA00022741"/>
    </source>
</evidence>
<accession>F0EGB4</accession>
<evidence type="ECO:0000313" key="6">
    <source>
        <dbReference type="EMBL" id="EGC70834.1"/>
    </source>
</evidence>
<keyword evidence="4 6" id="KW-0067">ATP-binding</keyword>
<proteinExistence type="inferred from homology"/>
<dbReference type="GO" id="GO:0016887">
    <property type="term" value="F:ATP hydrolysis activity"/>
    <property type="evidence" value="ECO:0007669"/>
    <property type="project" value="InterPro"/>
</dbReference>
<dbReference type="PANTHER" id="PTHR43335">
    <property type="entry name" value="ABC TRANSPORTER, ATP-BINDING PROTEIN"/>
    <property type="match status" value="1"/>
</dbReference>
<comment type="similarity">
    <text evidence="1">Belongs to the ABC transporter superfamily.</text>
</comment>
<name>F0EGB4_ENTCA</name>
<dbReference type="PROSITE" id="PS50893">
    <property type="entry name" value="ABC_TRANSPORTER_2"/>
    <property type="match status" value="1"/>
</dbReference>
<keyword evidence="2" id="KW-0813">Transport</keyword>
<dbReference type="PANTHER" id="PTHR43335:SF8">
    <property type="entry name" value="ABC TRANSPORTER, ATP-BINDING PROTEIN"/>
    <property type="match status" value="1"/>
</dbReference>